<dbReference type="SUPFAM" id="SSF53271">
    <property type="entry name" value="PRTase-like"/>
    <property type="match status" value="1"/>
</dbReference>
<comment type="similarity">
    <text evidence="1">Belongs to the ComF/GntX family.</text>
</comment>
<dbReference type="PANTHER" id="PTHR47505">
    <property type="entry name" value="DNA UTILIZATION PROTEIN YHGH"/>
    <property type="match status" value="1"/>
</dbReference>
<name>A0A261TK00_9BORD</name>
<dbReference type="PANTHER" id="PTHR47505:SF1">
    <property type="entry name" value="DNA UTILIZATION PROTEIN YHGH"/>
    <property type="match status" value="1"/>
</dbReference>
<protein>
    <submittedName>
        <fullName evidence="2">Phosphoribosyl transferase</fullName>
    </submittedName>
</protein>
<gene>
    <name evidence="2" type="ORF">CAL20_24710</name>
</gene>
<dbReference type="Proteomes" id="UP000216885">
    <property type="component" value="Unassembled WGS sequence"/>
</dbReference>
<keyword evidence="2" id="KW-0808">Transferase</keyword>
<dbReference type="Gene3D" id="3.40.50.2020">
    <property type="match status" value="1"/>
</dbReference>
<dbReference type="InterPro" id="IPR029057">
    <property type="entry name" value="PRTase-like"/>
</dbReference>
<sequence length="276" mass="29281">MLSIMADSRFLFRLRGVARRMFSLVATDCPLCEGRAAGGGLCLGCRDDITHTMRNKASRCTRCAQRMTFGGQACRGCPDMRPAFTQAIAAFDYEPPFDSLIGRYKAEHRFGLSTTLAQLLAEAVARAGGIAQTGPGSAPCQPEQREGSGSYALKASTVLIPIPSSGASLRRRGFNPAAELAASLGDYLQLPVRRGVLRRLREGPRQAYSGRLARQRGAQGLFACIAPVHGLSIGLVDDVMTTGSTVNAAAHALLHAGAADVTVLVAARTPVRDRHG</sequence>
<dbReference type="GO" id="GO:0016740">
    <property type="term" value="F:transferase activity"/>
    <property type="evidence" value="ECO:0007669"/>
    <property type="project" value="UniProtKB-KW"/>
</dbReference>
<dbReference type="AlphaFoldDB" id="A0A261TK00"/>
<dbReference type="EMBL" id="NEVQ01000023">
    <property type="protein sequence ID" value="OZI49966.1"/>
    <property type="molecule type" value="Genomic_DNA"/>
</dbReference>
<accession>A0A261TK00</accession>
<dbReference type="CDD" id="cd06223">
    <property type="entry name" value="PRTases_typeI"/>
    <property type="match status" value="1"/>
</dbReference>
<dbReference type="InterPro" id="IPR000836">
    <property type="entry name" value="PRTase_dom"/>
</dbReference>
<evidence type="ECO:0000313" key="3">
    <source>
        <dbReference type="Proteomes" id="UP000216885"/>
    </source>
</evidence>
<proteinExistence type="inferred from homology"/>
<dbReference type="InterPro" id="IPR051910">
    <property type="entry name" value="ComF/GntX_DNA_util-trans"/>
</dbReference>
<keyword evidence="3" id="KW-1185">Reference proteome</keyword>
<evidence type="ECO:0000256" key="1">
    <source>
        <dbReference type="ARBA" id="ARBA00008007"/>
    </source>
</evidence>
<comment type="caution">
    <text evidence="2">The sequence shown here is derived from an EMBL/GenBank/DDBJ whole genome shotgun (WGS) entry which is preliminary data.</text>
</comment>
<evidence type="ECO:0000313" key="2">
    <source>
        <dbReference type="EMBL" id="OZI49966.1"/>
    </source>
</evidence>
<organism evidence="2 3">
    <name type="scientific">Bordetella genomosp. 4</name>
    <dbReference type="NCBI Taxonomy" id="463044"/>
    <lineage>
        <taxon>Bacteria</taxon>
        <taxon>Pseudomonadati</taxon>
        <taxon>Pseudomonadota</taxon>
        <taxon>Betaproteobacteria</taxon>
        <taxon>Burkholderiales</taxon>
        <taxon>Alcaligenaceae</taxon>
        <taxon>Bordetella</taxon>
    </lineage>
</organism>
<reference evidence="2 3" key="1">
    <citation type="submission" date="2017-05" db="EMBL/GenBank/DDBJ databases">
        <title>Complete and WGS of Bordetella genogroups.</title>
        <authorList>
            <person name="Spilker T."/>
            <person name="LiPuma J."/>
        </authorList>
    </citation>
    <scope>NUCLEOTIDE SEQUENCE [LARGE SCALE GENOMIC DNA]</scope>
    <source>
        <strain evidence="2 3">AU9919</strain>
    </source>
</reference>